<dbReference type="Pfam" id="PF18916">
    <property type="entry name" value="Lycopene_cyc"/>
    <property type="match status" value="2"/>
</dbReference>
<evidence type="ECO:0000256" key="2">
    <source>
        <dbReference type="ARBA" id="ARBA00004829"/>
    </source>
</evidence>
<evidence type="ECO:0000256" key="8">
    <source>
        <dbReference type="SAM" id="Phobius"/>
    </source>
</evidence>
<evidence type="ECO:0000256" key="5">
    <source>
        <dbReference type="ARBA" id="ARBA00022989"/>
    </source>
</evidence>
<proteinExistence type="predicted"/>
<dbReference type="STRING" id="477690.SAMN05216474_2424"/>
<feature type="transmembrane region" description="Helical" evidence="8">
    <location>
        <begin position="129"/>
        <end position="148"/>
    </location>
</feature>
<dbReference type="GO" id="GO:0016872">
    <property type="term" value="F:intramolecular lyase activity"/>
    <property type="evidence" value="ECO:0007669"/>
    <property type="project" value="InterPro"/>
</dbReference>
<reference evidence="10 11" key="1">
    <citation type="submission" date="2016-10" db="EMBL/GenBank/DDBJ databases">
        <authorList>
            <person name="de Groot N.N."/>
        </authorList>
    </citation>
    <scope>NUCLEOTIDE SEQUENCE [LARGE SCALE GENOMIC DNA]</scope>
    <source>
        <strain evidence="10 11">CGMCC 1.7005</strain>
    </source>
</reference>
<feature type="transmembrane region" description="Helical" evidence="8">
    <location>
        <begin position="33"/>
        <end position="57"/>
    </location>
</feature>
<keyword evidence="4" id="KW-0125">Carotenoid biosynthesis</keyword>
<dbReference type="OrthoDB" id="5195186at2"/>
<dbReference type="RefSeq" id="WP_090250352.1">
    <property type="nucleotide sequence ID" value="NZ_FPAS01000004.1"/>
</dbReference>
<dbReference type="GO" id="GO:0016117">
    <property type="term" value="P:carotenoid biosynthetic process"/>
    <property type="evidence" value="ECO:0007669"/>
    <property type="project" value="UniProtKB-KW"/>
</dbReference>
<feature type="domain" description="Lycopene cyclase" evidence="9">
    <location>
        <begin position="128"/>
        <end position="220"/>
    </location>
</feature>
<evidence type="ECO:0000256" key="4">
    <source>
        <dbReference type="ARBA" id="ARBA00022746"/>
    </source>
</evidence>
<accession>A0A1I7AZR5</accession>
<dbReference type="Proteomes" id="UP000236454">
    <property type="component" value="Unassembled WGS sequence"/>
</dbReference>
<dbReference type="GO" id="GO:0016020">
    <property type="term" value="C:membrane"/>
    <property type="evidence" value="ECO:0007669"/>
    <property type="project" value="UniProtKB-SubCell"/>
</dbReference>
<feature type="transmembrane region" description="Helical" evidence="8">
    <location>
        <begin position="160"/>
        <end position="185"/>
    </location>
</feature>
<keyword evidence="5 8" id="KW-1133">Transmembrane helix</keyword>
<feature type="transmembrane region" description="Helical" evidence="8">
    <location>
        <begin position="77"/>
        <end position="98"/>
    </location>
</feature>
<feature type="transmembrane region" description="Helical" evidence="8">
    <location>
        <begin position="105"/>
        <end position="123"/>
    </location>
</feature>
<feature type="domain" description="Lycopene cyclase" evidence="9">
    <location>
        <begin position="3"/>
        <end position="93"/>
    </location>
</feature>
<protein>
    <submittedName>
        <fullName evidence="10">Lycopene cyclase domain-containing protein</fullName>
    </submittedName>
</protein>
<evidence type="ECO:0000256" key="7">
    <source>
        <dbReference type="ARBA" id="ARBA00023235"/>
    </source>
</evidence>
<keyword evidence="7" id="KW-0413">Isomerase</keyword>
<evidence type="ECO:0000313" key="10">
    <source>
        <dbReference type="EMBL" id="SFT80417.1"/>
    </source>
</evidence>
<gene>
    <name evidence="10" type="ORF">SAMN05216474_2424</name>
</gene>
<sequence>MSLYLWINLLTLAGPFFLSFDKKVAFYKHWKALFPALLIVGTGFLVWDEFFTQNGIWGFNPEYLSGIYLGHLPLEEILFFFTVPYACIFIFACIEAYFPDMNPNLFAYIFSISYSFTALFLGFYHLENWYTSTALIGSGILNAVFYFAKTPSWYPKFSIAFMVAILPFLLVNGILTGLFTPAPVVWYNEVHIMGPRIGSIPAEDLFYNFFMLFGIMLIYMTLRKKTWANPLR</sequence>
<comment type="pathway">
    <text evidence="2">Carotenoid biosynthesis.</text>
</comment>
<dbReference type="NCBIfam" id="TIGR03462">
    <property type="entry name" value="CarR_dom_SF"/>
    <property type="match status" value="1"/>
</dbReference>
<dbReference type="AlphaFoldDB" id="A0A1I7AZR5"/>
<evidence type="ECO:0000256" key="6">
    <source>
        <dbReference type="ARBA" id="ARBA00023136"/>
    </source>
</evidence>
<evidence type="ECO:0000256" key="3">
    <source>
        <dbReference type="ARBA" id="ARBA00022692"/>
    </source>
</evidence>
<name>A0A1I7AZR5_9FLAO</name>
<evidence type="ECO:0000256" key="1">
    <source>
        <dbReference type="ARBA" id="ARBA00004141"/>
    </source>
</evidence>
<feature type="transmembrane region" description="Helical" evidence="8">
    <location>
        <begin position="6"/>
        <end position="21"/>
    </location>
</feature>
<evidence type="ECO:0000259" key="9">
    <source>
        <dbReference type="Pfam" id="PF18916"/>
    </source>
</evidence>
<feature type="transmembrane region" description="Helical" evidence="8">
    <location>
        <begin position="205"/>
        <end position="222"/>
    </location>
</feature>
<dbReference type="InterPro" id="IPR017825">
    <property type="entry name" value="Lycopene_cyclase_dom"/>
</dbReference>
<organism evidence="10 11">
    <name type="scientific">Lishizhenia tianjinensis</name>
    <dbReference type="NCBI Taxonomy" id="477690"/>
    <lineage>
        <taxon>Bacteria</taxon>
        <taxon>Pseudomonadati</taxon>
        <taxon>Bacteroidota</taxon>
        <taxon>Flavobacteriia</taxon>
        <taxon>Flavobacteriales</taxon>
        <taxon>Crocinitomicaceae</taxon>
        <taxon>Lishizhenia</taxon>
    </lineage>
</organism>
<keyword evidence="11" id="KW-1185">Reference proteome</keyword>
<keyword evidence="6 8" id="KW-0472">Membrane</keyword>
<keyword evidence="3 8" id="KW-0812">Transmembrane</keyword>
<evidence type="ECO:0000313" key="11">
    <source>
        <dbReference type="Proteomes" id="UP000236454"/>
    </source>
</evidence>
<dbReference type="GO" id="GO:0045436">
    <property type="term" value="F:lycopene beta cyclase activity"/>
    <property type="evidence" value="ECO:0007669"/>
    <property type="project" value="UniProtKB-ARBA"/>
</dbReference>
<dbReference type="EMBL" id="FPAS01000004">
    <property type="protein sequence ID" value="SFT80417.1"/>
    <property type="molecule type" value="Genomic_DNA"/>
</dbReference>
<comment type="subcellular location">
    <subcellularLocation>
        <location evidence="1">Membrane</location>
        <topology evidence="1">Multi-pass membrane protein</topology>
    </subcellularLocation>
</comment>